<keyword evidence="1" id="KW-0282">Flagellum</keyword>
<protein>
    <submittedName>
        <fullName evidence="1">Flagellar protein (FlbD)</fullName>
    </submittedName>
</protein>
<dbReference type="OrthoDB" id="9799862at2"/>
<dbReference type="Pfam" id="PF06289">
    <property type="entry name" value="FlbD"/>
    <property type="match status" value="1"/>
</dbReference>
<reference evidence="1 2" key="1">
    <citation type="submission" date="2019-02" db="EMBL/GenBank/DDBJ databases">
        <title>Deep-cultivation of Planctomycetes and their phenomic and genomic characterization uncovers novel biology.</title>
        <authorList>
            <person name="Wiegand S."/>
            <person name="Jogler M."/>
            <person name="Boedeker C."/>
            <person name="Pinto D."/>
            <person name="Vollmers J."/>
            <person name="Rivas-Marin E."/>
            <person name="Kohn T."/>
            <person name="Peeters S.H."/>
            <person name="Heuer A."/>
            <person name="Rast P."/>
            <person name="Oberbeckmann S."/>
            <person name="Bunk B."/>
            <person name="Jeske O."/>
            <person name="Meyerdierks A."/>
            <person name="Storesund J.E."/>
            <person name="Kallscheuer N."/>
            <person name="Luecker S."/>
            <person name="Lage O.M."/>
            <person name="Pohl T."/>
            <person name="Merkel B.J."/>
            <person name="Hornburger P."/>
            <person name="Mueller R.-W."/>
            <person name="Bruemmer F."/>
            <person name="Labrenz M."/>
            <person name="Spormann A.M."/>
            <person name="Op den Camp H."/>
            <person name="Overmann J."/>
            <person name="Amann R."/>
            <person name="Jetten M.S.M."/>
            <person name="Mascher T."/>
            <person name="Medema M.H."/>
            <person name="Devos D.P."/>
            <person name="Kaster A.-K."/>
            <person name="Ovreas L."/>
            <person name="Rohde M."/>
            <person name="Galperin M.Y."/>
            <person name="Jogler C."/>
        </authorList>
    </citation>
    <scope>NUCLEOTIDE SEQUENCE [LARGE SCALE GENOMIC DNA]</scope>
    <source>
        <strain evidence="1 2">FF011L</strain>
    </source>
</reference>
<proteinExistence type="predicted"/>
<gene>
    <name evidence="1" type="ORF">FF011L_46590</name>
</gene>
<keyword evidence="1" id="KW-0969">Cilium</keyword>
<dbReference type="KEGG" id="rml:FF011L_46590"/>
<dbReference type="InterPro" id="IPR009384">
    <property type="entry name" value="SwrD-like"/>
</dbReference>
<evidence type="ECO:0000313" key="1">
    <source>
        <dbReference type="EMBL" id="QDS95858.1"/>
    </source>
</evidence>
<keyword evidence="2" id="KW-1185">Reference proteome</keyword>
<name>A0A517MLT6_9BACT</name>
<organism evidence="1 2">
    <name type="scientific">Roseimaritima multifibrata</name>
    <dbReference type="NCBI Taxonomy" id="1930274"/>
    <lineage>
        <taxon>Bacteria</taxon>
        <taxon>Pseudomonadati</taxon>
        <taxon>Planctomycetota</taxon>
        <taxon>Planctomycetia</taxon>
        <taxon>Pirellulales</taxon>
        <taxon>Pirellulaceae</taxon>
        <taxon>Roseimaritima</taxon>
    </lineage>
</organism>
<accession>A0A517MLT6</accession>
<dbReference type="EMBL" id="CP036262">
    <property type="protein sequence ID" value="QDS95858.1"/>
    <property type="molecule type" value="Genomic_DNA"/>
</dbReference>
<sequence length="64" mass="7482">MIKLSRLDGEPFILNADLIRYVESRPDTFITLTTGERLVVAESMDEVVDRSVRYQQQKQWIPGR</sequence>
<dbReference type="PANTHER" id="PTHR39185">
    <property type="entry name" value="SWARMING MOTILITY PROTEIN SWRD"/>
    <property type="match status" value="1"/>
</dbReference>
<dbReference type="Proteomes" id="UP000320672">
    <property type="component" value="Chromosome"/>
</dbReference>
<evidence type="ECO:0000313" key="2">
    <source>
        <dbReference type="Proteomes" id="UP000320672"/>
    </source>
</evidence>
<dbReference type="AlphaFoldDB" id="A0A517MLT6"/>
<dbReference type="RefSeq" id="WP_145354084.1">
    <property type="nucleotide sequence ID" value="NZ_CP036262.1"/>
</dbReference>
<dbReference type="PANTHER" id="PTHR39185:SF1">
    <property type="entry name" value="SWARMING MOTILITY PROTEIN SWRD"/>
    <property type="match status" value="1"/>
</dbReference>
<keyword evidence="1" id="KW-0966">Cell projection</keyword>